<evidence type="ECO:0000256" key="1">
    <source>
        <dbReference type="SAM" id="MobiDB-lite"/>
    </source>
</evidence>
<sequence>MGKPLDFRNIKPKYNTPAKKLCPIGKPKILSSSSVGTTQQIQLHLNNLRLYNDFSNTNPDQKPTNTAPSQYLQVNMIN</sequence>
<evidence type="ECO:0000313" key="2">
    <source>
        <dbReference type="EMBL" id="KDO56146.1"/>
    </source>
</evidence>
<proteinExistence type="predicted"/>
<keyword evidence="3" id="KW-1185">Reference proteome</keyword>
<dbReference type="AlphaFoldDB" id="A0A067EYX9"/>
<name>A0A067EYX9_CITSI</name>
<reference evidence="2 3" key="1">
    <citation type="submission" date="2014-04" db="EMBL/GenBank/DDBJ databases">
        <authorList>
            <consortium name="International Citrus Genome Consortium"/>
            <person name="Gmitter F."/>
            <person name="Chen C."/>
            <person name="Farmerie W."/>
            <person name="Harkins T."/>
            <person name="Desany B."/>
            <person name="Mohiuddin M."/>
            <person name="Kodira C."/>
            <person name="Borodovsky M."/>
            <person name="Lomsadze A."/>
            <person name="Burns P."/>
            <person name="Jenkins J."/>
            <person name="Prochnik S."/>
            <person name="Shu S."/>
            <person name="Chapman J."/>
            <person name="Pitluck S."/>
            <person name="Schmutz J."/>
            <person name="Rokhsar D."/>
        </authorList>
    </citation>
    <scope>NUCLEOTIDE SEQUENCE</scope>
</reference>
<protein>
    <submittedName>
        <fullName evidence="2">Uncharacterized protein</fullName>
    </submittedName>
</protein>
<evidence type="ECO:0000313" key="3">
    <source>
        <dbReference type="Proteomes" id="UP000027120"/>
    </source>
</evidence>
<accession>A0A067EYX9</accession>
<gene>
    <name evidence="2" type="ORF">CISIN_1g042459mg</name>
</gene>
<feature type="region of interest" description="Disordered" evidence="1">
    <location>
        <begin position="55"/>
        <end position="78"/>
    </location>
</feature>
<organism evidence="2 3">
    <name type="scientific">Citrus sinensis</name>
    <name type="common">Sweet orange</name>
    <name type="synonym">Citrus aurantium var. sinensis</name>
    <dbReference type="NCBI Taxonomy" id="2711"/>
    <lineage>
        <taxon>Eukaryota</taxon>
        <taxon>Viridiplantae</taxon>
        <taxon>Streptophyta</taxon>
        <taxon>Embryophyta</taxon>
        <taxon>Tracheophyta</taxon>
        <taxon>Spermatophyta</taxon>
        <taxon>Magnoliopsida</taxon>
        <taxon>eudicotyledons</taxon>
        <taxon>Gunneridae</taxon>
        <taxon>Pentapetalae</taxon>
        <taxon>rosids</taxon>
        <taxon>malvids</taxon>
        <taxon>Sapindales</taxon>
        <taxon>Rutaceae</taxon>
        <taxon>Aurantioideae</taxon>
        <taxon>Citrus</taxon>
    </lineage>
</organism>
<dbReference type="EMBL" id="KK784976">
    <property type="protein sequence ID" value="KDO56146.1"/>
    <property type="molecule type" value="Genomic_DNA"/>
</dbReference>
<dbReference type="Proteomes" id="UP000027120">
    <property type="component" value="Unassembled WGS sequence"/>
</dbReference>